<dbReference type="SUPFAM" id="SSF51197">
    <property type="entry name" value="Clavaminate synthase-like"/>
    <property type="match status" value="1"/>
</dbReference>
<dbReference type="FunFam" id="2.60.120.330:FF:000018">
    <property type="entry name" value="2-oxoglutarate (2OG) and Fe(II)-dependent oxygenase superfamily protein"/>
    <property type="match status" value="1"/>
</dbReference>
<evidence type="ECO:0000259" key="5">
    <source>
        <dbReference type="PROSITE" id="PS51471"/>
    </source>
</evidence>
<evidence type="ECO:0000256" key="1">
    <source>
        <dbReference type="ARBA" id="ARBA00008056"/>
    </source>
</evidence>
<reference evidence="6" key="1">
    <citation type="journal article" date="2016" name="Nat. Genet.">
        <title>A high-quality carrot genome assembly provides new insights into carotenoid accumulation and asterid genome evolution.</title>
        <authorList>
            <person name="Iorizzo M."/>
            <person name="Ellison S."/>
            <person name="Senalik D."/>
            <person name="Zeng P."/>
            <person name="Satapoomin P."/>
            <person name="Huang J."/>
            <person name="Bowman M."/>
            <person name="Iovene M."/>
            <person name="Sanseverino W."/>
            <person name="Cavagnaro P."/>
            <person name="Yildiz M."/>
            <person name="Macko-Podgorni A."/>
            <person name="Moranska E."/>
            <person name="Grzebelus E."/>
            <person name="Grzebelus D."/>
            <person name="Ashrafi H."/>
            <person name="Zheng Z."/>
            <person name="Cheng S."/>
            <person name="Spooner D."/>
            <person name="Van Deynze A."/>
            <person name="Simon P."/>
        </authorList>
    </citation>
    <scope>NUCLEOTIDE SEQUENCE</scope>
    <source>
        <tissue evidence="6">Leaf</tissue>
    </source>
</reference>
<evidence type="ECO:0000313" key="7">
    <source>
        <dbReference type="Proteomes" id="UP000077755"/>
    </source>
</evidence>
<comment type="similarity">
    <text evidence="1 4">Belongs to the iron/ascorbate-dependent oxidoreductase family.</text>
</comment>
<dbReference type="AlphaFoldDB" id="A0AAF0WX56"/>
<sequence length="347" mass="39562">MAETLESLVFKPVQELAVDCKTIPERYILKCPDEAFYVDPPVIDIPVIDLNLIQSPSPSADQVLEKLRTSLSSCGCVQVIGHGMTNSLLDQVHSIGRDFFALPLEEKRKCLRTAEGSEGYGNASAHSDQIHNWSDRLYLTTSPEDQRKLKFWPQNPENFRETLQEYTEKLVLLNKVVLKALSRSLNLKESCFLDQYGENTHLLTRFNYYPPCPRPDLALGIKEHSDATFITFLLPDNEVGGLQVLKDDHWFRVPTVPNALFINIGDQVEIMSNGIFKSPLHRVVTNSERERLTVAVFCTPDSSRYIEPAEALISEKSPRLYKKVNNYVRIYFENFQQGRRGIEAVKI</sequence>
<dbReference type="InterPro" id="IPR027443">
    <property type="entry name" value="IPNS-like_sf"/>
</dbReference>
<dbReference type="Proteomes" id="UP000077755">
    <property type="component" value="Chromosome 4"/>
</dbReference>
<dbReference type="InterPro" id="IPR050295">
    <property type="entry name" value="Plant_2OG-oxidoreductases"/>
</dbReference>
<dbReference type="InterPro" id="IPR005123">
    <property type="entry name" value="Oxoglu/Fe-dep_dioxygenase_dom"/>
</dbReference>
<keyword evidence="4" id="KW-0560">Oxidoreductase</keyword>
<dbReference type="Pfam" id="PF03171">
    <property type="entry name" value="2OG-FeII_Oxy"/>
    <property type="match status" value="1"/>
</dbReference>
<proteinExistence type="inferred from homology"/>
<protein>
    <recommendedName>
        <fullName evidence="5">Fe2OG dioxygenase domain-containing protein</fullName>
    </recommendedName>
</protein>
<dbReference type="KEGG" id="dcr:108218219"/>
<dbReference type="PROSITE" id="PS51471">
    <property type="entry name" value="FE2OG_OXY"/>
    <property type="match status" value="1"/>
</dbReference>
<dbReference type="EMBL" id="CP093346">
    <property type="protein sequence ID" value="WOG96581.1"/>
    <property type="molecule type" value="Genomic_DNA"/>
</dbReference>
<keyword evidence="3 4" id="KW-0408">Iron</keyword>
<accession>A0AAF0WX56</accession>
<gene>
    <name evidence="6" type="ORF">DCAR_0415917</name>
</gene>
<dbReference type="InterPro" id="IPR044861">
    <property type="entry name" value="IPNS-like_FE2OG_OXY"/>
</dbReference>
<evidence type="ECO:0000256" key="3">
    <source>
        <dbReference type="ARBA" id="ARBA00023004"/>
    </source>
</evidence>
<reference evidence="6" key="2">
    <citation type="submission" date="2022-03" db="EMBL/GenBank/DDBJ databases">
        <title>Draft title - Genomic analysis of global carrot germplasm unveils the trajectory of domestication and the origin of high carotenoid orange carrot.</title>
        <authorList>
            <person name="Iorizzo M."/>
            <person name="Ellison S."/>
            <person name="Senalik D."/>
            <person name="Macko-Podgorni A."/>
            <person name="Grzebelus D."/>
            <person name="Bostan H."/>
            <person name="Rolling W."/>
            <person name="Curaba J."/>
            <person name="Simon P."/>
        </authorList>
    </citation>
    <scope>NUCLEOTIDE SEQUENCE</scope>
    <source>
        <tissue evidence="6">Leaf</tissue>
    </source>
</reference>
<keyword evidence="2 4" id="KW-0479">Metal-binding</keyword>
<dbReference type="InterPro" id="IPR026992">
    <property type="entry name" value="DIOX_N"/>
</dbReference>
<name>A0AAF0WX56_DAUCS</name>
<feature type="domain" description="Fe2OG dioxygenase" evidence="5">
    <location>
        <begin position="200"/>
        <end position="300"/>
    </location>
</feature>
<dbReference type="Gene3D" id="2.60.120.330">
    <property type="entry name" value="B-lactam Antibiotic, Isopenicillin N Synthase, Chain"/>
    <property type="match status" value="1"/>
</dbReference>
<organism evidence="6 7">
    <name type="scientific">Daucus carota subsp. sativus</name>
    <name type="common">Carrot</name>
    <dbReference type="NCBI Taxonomy" id="79200"/>
    <lineage>
        <taxon>Eukaryota</taxon>
        <taxon>Viridiplantae</taxon>
        <taxon>Streptophyta</taxon>
        <taxon>Embryophyta</taxon>
        <taxon>Tracheophyta</taxon>
        <taxon>Spermatophyta</taxon>
        <taxon>Magnoliopsida</taxon>
        <taxon>eudicotyledons</taxon>
        <taxon>Gunneridae</taxon>
        <taxon>Pentapetalae</taxon>
        <taxon>asterids</taxon>
        <taxon>campanulids</taxon>
        <taxon>Apiales</taxon>
        <taxon>Apiaceae</taxon>
        <taxon>Apioideae</taxon>
        <taxon>Scandiceae</taxon>
        <taxon>Daucinae</taxon>
        <taxon>Daucus</taxon>
        <taxon>Daucus sect. Daucus</taxon>
    </lineage>
</organism>
<dbReference type="Pfam" id="PF14226">
    <property type="entry name" value="DIOX_N"/>
    <property type="match status" value="1"/>
</dbReference>
<keyword evidence="7" id="KW-1185">Reference proteome</keyword>
<evidence type="ECO:0000313" key="6">
    <source>
        <dbReference type="EMBL" id="WOG96581.1"/>
    </source>
</evidence>
<dbReference type="GO" id="GO:0016705">
    <property type="term" value="F:oxidoreductase activity, acting on paired donors, with incorporation or reduction of molecular oxygen"/>
    <property type="evidence" value="ECO:0007669"/>
    <property type="project" value="UniProtKB-ARBA"/>
</dbReference>
<evidence type="ECO:0000256" key="2">
    <source>
        <dbReference type="ARBA" id="ARBA00022723"/>
    </source>
</evidence>
<dbReference type="GO" id="GO:0046872">
    <property type="term" value="F:metal ion binding"/>
    <property type="evidence" value="ECO:0007669"/>
    <property type="project" value="UniProtKB-KW"/>
</dbReference>
<evidence type="ECO:0000256" key="4">
    <source>
        <dbReference type="RuleBase" id="RU003682"/>
    </source>
</evidence>
<dbReference type="PANTHER" id="PTHR47991">
    <property type="entry name" value="OXOGLUTARATE/IRON-DEPENDENT DIOXYGENASE"/>
    <property type="match status" value="1"/>
</dbReference>